<evidence type="ECO:0000259" key="1">
    <source>
        <dbReference type="Pfam" id="PF20797"/>
    </source>
</evidence>
<dbReference type="Pfam" id="PF20797">
    <property type="entry name" value="HepT-like_2"/>
    <property type="match status" value="1"/>
</dbReference>
<proteinExistence type="predicted"/>
<protein>
    <recommendedName>
        <fullName evidence="1">HepT-like domain-containing protein</fullName>
    </recommendedName>
</protein>
<dbReference type="STRING" id="889378.Spiaf_1234"/>
<dbReference type="AlphaFoldDB" id="H9UIG8"/>
<organism evidence="2 3">
    <name type="scientific">Spirochaeta africana (strain ATCC 700263 / DSM 8902 / Z-7692)</name>
    <dbReference type="NCBI Taxonomy" id="889378"/>
    <lineage>
        <taxon>Bacteria</taxon>
        <taxon>Pseudomonadati</taxon>
        <taxon>Spirochaetota</taxon>
        <taxon>Spirochaetia</taxon>
        <taxon>Spirochaetales</taxon>
        <taxon>Spirochaetaceae</taxon>
        <taxon>Spirochaeta</taxon>
    </lineage>
</organism>
<name>H9UIG8_SPIAZ</name>
<dbReference type="Proteomes" id="UP000007383">
    <property type="component" value="Chromosome"/>
</dbReference>
<dbReference type="EMBL" id="CP003282">
    <property type="protein sequence ID" value="AFG37311.1"/>
    <property type="molecule type" value="Genomic_DNA"/>
</dbReference>
<accession>H9UIG8</accession>
<reference evidence="3" key="1">
    <citation type="journal article" date="2013" name="Stand. Genomic Sci.">
        <title>Complete genome sequence of the halophilic bacterium Spirochaeta africana type strain (Z-7692(T)) from the alkaline Lake Magadi in the East African Rift.</title>
        <authorList>
            <person name="Liolos K."/>
            <person name="Abt B."/>
            <person name="Scheuner C."/>
            <person name="Teshima H."/>
            <person name="Held B."/>
            <person name="Lapidus A."/>
            <person name="Nolan M."/>
            <person name="Lucas S."/>
            <person name="Deshpande S."/>
            <person name="Cheng J.F."/>
            <person name="Tapia R."/>
            <person name="Goodwin L.A."/>
            <person name="Pitluck S."/>
            <person name="Pagani I."/>
            <person name="Ivanova N."/>
            <person name="Mavromatis K."/>
            <person name="Mikhailova N."/>
            <person name="Huntemann M."/>
            <person name="Pati A."/>
            <person name="Chen A."/>
            <person name="Palaniappan K."/>
            <person name="Land M."/>
            <person name="Rohde M."/>
            <person name="Tindall B.J."/>
            <person name="Detter J.C."/>
            <person name="Goker M."/>
            <person name="Bristow J."/>
            <person name="Eisen J.A."/>
            <person name="Markowitz V."/>
            <person name="Hugenholtz P."/>
            <person name="Woyke T."/>
            <person name="Klenk H.P."/>
            <person name="Kyrpides N.C."/>
        </authorList>
    </citation>
    <scope>NUCLEOTIDE SEQUENCE</scope>
    <source>
        <strain evidence="3">ATCC 700263 / DSM 8902 / Z-7692</strain>
    </source>
</reference>
<dbReference type="InterPro" id="IPR048769">
    <property type="entry name" value="HepT-like_dom"/>
</dbReference>
<gene>
    <name evidence="2" type="ordered locus">Spiaf_1234</name>
</gene>
<evidence type="ECO:0000313" key="3">
    <source>
        <dbReference type="Proteomes" id="UP000007383"/>
    </source>
</evidence>
<keyword evidence="3" id="KW-1185">Reference proteome</keyword>
<feature type="domain" description="HepT-like" evidence="1">
    <location>
        <begin position="48"/>
        <end position="155"/>
    </location>
</feature>
<dbReference type="eggNOG" id="ENOG5033648">
    <property type="taxonomic scope" value="Bacteria"/>
</dbReference>
<sequence>MSEVDPDIRILVAELDADMQGLQDLLESNQRASTRIAAGAHDDLDYAALGYTLHNIYNLMENSFYRIAKYFENNLSADTWHKDLLHRMTLSIEGIRPAVLSSDAADLLDELRSFRHVFRNMYRKRLDVGKLMRLQDLLDSTVQAYRESLQNFRSKIQTV</sequence>
<dbReference type="HOGENOM" id="CLU_131990_0_0_12"/>
<evidence type="ECO:0000313" key="2">
    <source>
        <dbReference type="EMBL" id="AFG37311.1"/>
    </source>
</evidence>
<dbReference type="RefSeq" id="WP_014455300.1">
    <property type="nucleotide sequence ID" value="NC_017098.1"/>
</dbReference>
<dbReference type="PATRIC" id="fig|889378.3.peg.1234"/>
<dbReference type="KEGG" id="sfc:Spiaf_1234"/>
<dbReference type="OrthoDB" id="9792853at2"/>